<keyword evidence="2" id="KW-0472">Membrane</keyword>
<dbReference type="InterPro" id="IPR021109">
    <property type="entry name" value="Peptidase_aspartic_dom_sf"/>
</dbReference>
<feature type="region of interest" description="Disordered" evidence="1">
    <location>
        <begin position="515"/>
        <end position="548"/>
    </location>
</feature>
<proteinExistence type="predicted"/>
<evidence type="ECO:0000256" key="2">
    <source>
        <dbReference type="SAM" id="Phobius"/>
    </source>
</evidence>
<dbReference type="SUPFAM" id="SSF50630">
    <property type="entry name" value="Acid proteases"/>
    <property type="match status" value="1"/>
</dbReference>
<keyword evidence="3" id="KW-0732">Signal</keyword>
<sequence>MGFRTLAAVAAIITNVVHASDTSQLPFTTDVRVSGALSTYQQGSSIFGPDGPWQAVGIMMGNASTGTIANYSGMWPTVQNYTLLLTVEAGGVYSNKNADKDGWFGASWTSREPSEVFANYSIEPVSDPVYPQNDYASSHLDSITVERAIGNEYAQIRLPIVPVQTWNYRTRSGKNYTLPVGQLGLRNLASELERTGFAGSQSFGLHIGSVALDQRGSMVLGGYDRNRIVGRVGAFNLLADMHNVFLIDVVLGVEEGIAPFNGSNVTSVYQGVPPGDAEAKYLNKYFGGTDNSILAQPDPAVPGIYLPVGTCETAASKLPVSYDDTTGYYLWDTTSPRYGHIINSSAYLGFVFSDREASNLTIKVPFKLLNLTLEAPIVQTPTQYFPCMSRNSSDGFWSLGRAFLQAAFFGANLDKNVTFLAQAPGPKMPQSVVTAIKPADITITSNPDTFADSWRSYWTASDADVYTAFSGIITDAGSTQGVSSSTLGLAISLPIVGCIAIGALGFFLWRRKKNRGSSLSSDGGGIPEMDDGGSKDGESNGIHEVGDMAACEIGSSKERYEAPAFPPAYELPADPYTPPRSRRESCANDGH</sequence>
<name>A0AAJ0B5T5_9PEZI</name>
<dbReference type="EMBL" id="MU839842">
    <property type="protein sequence ID" value="KAK1751324.1"/>
    <property type="molecule type" value="Genomic_DNA"/>
</dbReference>
<protein>
    <recommendedName>
        <fullName evidence="6">Peptidase A1 domain-containing protein</fullName>
    </recommendedName>
</protein>
<evidence type="ECO:0000313" key="5">
    <source>
        <dbReference type="Proteomes" id="UP001239445"/>
    </source>
</evidence>
<evidence type="ECO:0000313" key="4">
    <source>
        <dbReference type="EMBL" id="KAK1751324.1"/>
    </source>
</evidence>
<reference evidence="4" key="1">
    <citation type="submission" date="2023-06" db="EMBL/GenBank/DDBJ databases">
        <title>Genome-scale phylogeny and comparative genomics of the fungal order Sordariales.</title>
        <authorList>
            <consortium name="Lawrence Berkeley National Laboratory"/>
            <person name="Hensen N."/>
            <person name="Bonometti L."/>
            <person name="Westerberg I."/>
            <person name="Brannstrom I.O."/>
            <person name="Guillou S."/>
            <person name="Cros-Aarteil S."/>
            <person name="Calhoun S."/>
            <person name="Haridas S."/>
            <person name="Kuo A."/>
            <person name="Mondo S."/>
            <person name="Pangilinan J."/>
            <person name="Riley R."/>
            <person name="Labutti K."/>
            <person name="Andreopoulos B."/>
            <person name="Lipzen A."/>
            <person name="Chen C."/>
            <person name="Yanf M."/>
            <person name="Daum C."/>
            <person name="Ng V."/>
            <person name="Clum A."/>
            <person name="Steindorff A."/>
            <person name="Ohm R."/>
            <person name="Martin F."/>
            <person name="Silar P."/>
            <person name="Natvig D."/>
            <person name="Lalanne C."/>
            <person name="Gautier V."/>
            <person name="Ament-Velasquez S.L."/>
            <person name="Kruys A."/>
            <person name="Hutchinson M.I."/>
            <person name="Powell A.J."/>
            <person name="Barry K."/>
            <person name="Miller A.N."/>
            <person name="Grigoriev I.V."/>
            <person name="Debuchy R."/>
            <person name="Gladieux P."/>
            <person name="Thoren M.H."/>
            <person name="Johannesson H."/>
        </authorList>
    </citation>
    <scope>NUCLEOTIDE SEQUENCE</scope>
    <source>
        <strain evidence="4">PSN4</strain>
    </source>
</reference>
<dbReference type="AlphaFoldDB" id="A0AAJ0B5T5"/>
<evidence type="ECO:0000256" key="1">
    <source>
        <dbReference type="SAM" id="MobiDB-lite"/>
    </source>
</evidence>
<gene>
    <name evidence="4" type="ORF">QBC47DRAFT_364349</name>
</gene>
<dbReference type="Proteomes" id="UP001239445">
    <property type="component" value="Unassembled WGS sequence"/>
</dbReference>
<dbReference type="Gene3D" id="2.40.70.10">
    <property type="entry name" value="Acid Proteases"/>
    <property type="match status" value="1"/>
</dbReference>
<feature type="region of interest" description="Disordered" evidence="1">
    <location>
        <begin position="564"/>
        <end position="591"/>
    </location>
</feature>
<keyword evidence="5" id="KW-1185">Reference proteome</keyword>
<keyword evidence="2" id="KW-0812">Transmembrane</keyword>
<evidence type="ECO:0000256" key="3">
    <source>
        <dbReference type="SAM" id="SignalP"/>
    </source>
</evidence>
<comment type="caution">
    <text evidence="4">The sequence shown here is derived from an EMBL/GenBank/DDBJ whole genome shotgun (WGS) entry which is preliminary data.</text>
</comment>
<evidence type="ECO:0008006" key="6">
    <source>
        <dbReference type="Google" id="ProtNLM"/>
    </source>
</evidence>
<feature type="transmembrane region" description="Helical" evidence="2">
    <location>
        <begin position="487"/>
        <end position="509"/>
    </location>
</feature>
<feature type="compositionally biased region" description="Basic and acidic residues" evidence="1">
    <location>
        <begin position="581"/>
        <end position="591"/>
    </location>
</feature>
<organism evidence="4 5">
    <name type="scientific">Echria macrotheca</name>
    <dbReference type="NCBI Taxonomy" id="438768"/>
    <lineage>
        <taxon>Eukaryota</taxon>
        <taxon>Fungi</taxon>
        <taxon>Dikarya</taxon>
        <taxon>Ascomycota</taxon>
        <taxon>Pezizomycotina</taxon>
        <taxon>Sordariomycetes</taxon>
        <taxon>Sordariomycetidae</taxon>
        <taxon>Sordariales</taxon>
        <taxon>Schizotheciaceae</taxon>
        <taxon>Echria</taxon>
    </lineage>
</organism>
<keyword evidence="2" id="KW-1133">Transmembrane helix</keyword>
<feature type="chain" id="PRO_5042483059" description="Peptidase A1 domain-containing protein" evidence="3">
    <location>
        <begin position="20"/>
        <end position="591"/>
    </location>
</feature>
<feature type="signal peptide" evidence="3">
    <location>
        <begin position="1"/>
        <end position="19"/>
    </location>
</feature>
<accession>A0AAJ0B5T5</accession>